<reference evidence="2 3" key="1">
    <citation type="journal article" date="2013" name="Proc. Natl. Acad. Sci. U.S.A.">
        <title>The king cobra genome reveals dynamic gene evolution and adaptation in the snake venom system.</title>
        <authorList>
            <person name="Vonk F.J."/>
            <person name="Casewell N.R."/>
            <person name="Henkel C.V."/>
            <person name="Heimberg A.M."/>
            <person name="Jansen H.J."/>
            <person name="McCleary R.J."/>
            <person name="Kerkkamp H.M."/>
            <person name="Vos R.A."/>
            <person name="Guerreiro I."/>
            <person name="Calvete J.J."/>
            <person name="Wuster W."/>
            <person name="Woods A.E."/>
            <person name="Logan J.M."/>
            <person name="Harrison R.A."/>
            <person name="Castoe T.A."/>
            <person name="de Koning A.P."/>
            <person name="Pollock D.D."/>
            <person name="Yandell M."/>
            <person name="Calderon D."/>
            <person name="Renjifo C."/>
            <person name="Currier R.B."/>
            <person name="Salgado D."/>
            <person name="Pla D."/>
            <person name="Sanz L."/>
            <person name="Hyder A.S."/>
            <person name="Ribeiro J.M."/>
            <person name="Arntzen J.W."/>
            <person name="van den Thillart G.E."/>
            <person name="Boetzer M."/>
            <person name="Pirovano W."/>
            <person name="Dirks R.P."/>
            <person name="Spaink H.P."/>
            <person name="Duboule D."/>
            <person name="McGlinn E."/>
            <person name="Kini R.M."/>
            <person name="Richardson M.K."/>
        </authorList>
    </citation>
    <scope>NUCLEOTIDE SEQUENCE</scope>
    <source>
        <tissue evidence="2">Blood</tissue>
    </source>
</reference>
<sequence length="55" mass="6413">MSYFVLGFTARSPQVRRLNKKYRKKVAMYGEQSAKKHPKQSREGGREGKRREGKA</sequence>
<comment type="caution">
    <text evidence="2">The sequence shown here is derived from an EMBL/GenBank/DDBJ whole genome shotgun (WGS) entry which is preliminary data.</text>
</comment>
<feature type="region of interest" description="Disordered" evidence="1">
    <location>
        <begin position="27"/>
        <end position="55"/>
    </location>
</feature>
<dbReference type="AlphaFoldDB" id="V8NUI0"/>
<protein>
    <submittedName>
        <fullName evidence="2">Uncharacterized protein</fullName>
    </submittedName>
</protein>
<feature type="non-terminal residue" evidence="2">
    <location>
        <position position="1"/>
    </location>
</feature>
<dbReference type="Proteomes" id="UP000018936">
    <property type="component" value="Unassembled WGS sequence"/>
</dbReference>
<accession>V8NUI0</accession>
<proteinExistence type="predicted"/>
<keyword evidence="3" id="KW-1185">Reference proteome</keyword>
<dbReference type="EMBL" id="AZIM01001727">
    <property type="protein sequence ID" value="ETE65909.1"/>
    <property type="molecule type" value="Genomic_DNA"/>
</dbReference>
<evidence type="ECO:0000313" key="2">
    <source>
        <dbReference type="EMBL" id="ETE65909.1"/>
    </source>
</evidence>
<name>V8NUI0_OPHHA</name>
<evidence type="ECO:0000256" key="1">
    <source>
        <dbReference type="SAM" id="MobiDB-lite"/>
    </source>
</evidence>
<evidence type="ECO:0000313" key="3">
    <source>
        <dbReference type="Proteomes" id="UP000018936"/>
    </source>
</evidence>
<feature type="compositionally biased region" description="Basic and acidic residues" evidence="1">
    <location>
        <begin position="40"/>
        <end position="55"/>
    </location>
</feature>
<gene>
    <name evidence="2" type="ORF">L345_08322</name>
</gene>
<organism evidence="2 3">
    <name type="scientific">Ophiophagus hannah</name>
    <name type="common">King cobra</name>
    <name type="synonym">Naja hannah</name>
    <dbReference type="NCBI Taxonomy" id="8665"/>
    <lineage>
        <taxon>Eukaryota</taxon>
        <taxon>Metazoa</taxon>
        <taxon>Chordata</taxon>
        <taxon>Craniata</taxon>
        <taxon>Vertebrata</taxon>
        <taxon>Euteleostomi</taxon>
        <taxon>Lepidosauria</taxon>
        <taxon>Squamata</taxon>
        <taxon>Bifurcata</taxon>
        <taxon>Unidentata</taxon>
        <taxon>Episquamata</taxon>
        <taxon>Toxicofera</taxon>
        <taxon>Serpentes</taxon>
        <taxon>Colubroidea</taxon>
        <taxon>Elapidae</taxon>
        <taxon>Elapinae</taxon>
        <taxon>Ophiophagus</taxon>
    </lineage>
</organism>